<evidence type="ECO:0000313" key="3">
    <source>
        <dbReference type="Proteomes" id="UP001204833"/>
    </source>
</evidence>
<organism evidence="2 3">
    <name type="scientific">Candida theae</name>
    <dbReference type="NCBI Taxonomy" id="1198502"/>
    <lineage>
        <taxon>Eukaryota</taxon>
        <taxon>Fungi</taxon>
        <taxon>Dikarya</taxon>
        <taxon>Ascomycota</taxon>
        <taxon>Saccharomycotina</taxon>
        <taxon>Pichiomycetes</taxon>
        <taxon>Debaryomycetaceae</taxon>
        <taxon>Candida/Lodderomyces clade</taxon>
        <taxon>Candida</taxon>
    </lineage>
</organism>
<dbReference type="Gene3D" id="1.20.900.10">
    <property type="entry name" value="Dbl homology (DH) domain"/>
    <property type="match status" value="1"/>
</dbReference>
<dbReference type="Pfam" id="PF00621">
    <property type="entry name" value="RhoGEF"/>
    <property type="match status" value="1"/>
</dbReference>
<protein>
    <recommendedName>
        <fullName evidence="1">DH domain-containing protein</fullName>
    </recommendedName>
</protein>
<evidence type="ECO:0000259" key="1">
    <source>
        <dbReference type="PROSITE" id="PS50010"/>
    </source>
</evidence>
<proteinExistence type="predicted"/>
<sequence>MTTHRIPGSRTLPLYLTKEHRNYFERDLTFSPRTTRISPPTKLSPLTDKLNEARSPLPIYNPLSSSIVGNSTPEAKVRFSPEIDVTQEDLAKRVDEIIQTESNYISHCSTLVISYLENVQNFKTELPAAVQITKECVLALITIHKQLLEEMRSIRIQNQSLIDQCNRIAKSIAASGISVFWYSIYCTHYDQLIPFEIFIEKRDEQDPHDQGAAPKTFFLGVKNFLESQQASIKRKDLSFMSLCQRPVDRIVKYKLFVKGMKNAFVKLGQDAATLEKAFESISHQLDEIDGSRISMTENKQLNVLVNFVGPDSEPLHSKLNMEANFFGSPVAIGFASVIFVKNSKPEMIHSPIVLYKAHLLILEYNQVINRHLPGKYKPKFIIPLSNTSMVKEFRYGLSVNLSTNIKLQFRSCSDQYQIILCFLSEVEHKFWKSKFDLLINVTHQGSCEYKSNTDHLFCLTPKNATPCWKDDYDDPENAIHYIATQLSLQVKLRFDLCLKGKVHVKYDEMPPGPKYTVMLWLMDVYNNERHFKQIASKDIPYHTCNRNIHV</sequence>
<feature type="domain" description="DH" evidence="1">
    <location>
        <begin position="89"/>
        <end position="291"/>
    </location>
</feature>
<dbReference type="SUPFAM" id="SSF48065">
    <property type="entry name" value="DBL homology domain (DH-domain)"/>
    <property type="match status" value="1"/>
</dbReference>
<reference evidence="2 3" key="1">
    <citation type="journal article" date="2022" name="DNA Res.">
        <title>Genome analysis of five recently described species of the CUG-Ser clade uncovers Candida theae as a new hybrid lineage with pathogenic potential in the Candida parapsilosis species complex.</title>
        <authorList>
            <person name="Mixao V."/>
            <person name="Del Olmo V."/>
            <person name="Hegedusova E."/>
            <person name="Saus E."/>
            <person name="Pryszcz L."/>
            <person name="Cillingova A."/>
            <person name="Nosek J."/>
            <person name="Gabaldon T."/>
        </authorList>
    </citation>
    <scope>NUCLEOTIDE SEQUENCE [LARGE SCALE GENOMIC DNA]</scope>
    <source>
        <strain evidence="2 3">CBS 12239</strain>
    </source>
</reference>
<dbReference type="GO" id="GO:0005085">
    <property type="term" value="F:guanyl-nucleotide exchange factor activity"/>
    <property type="evidence" value="ECO:0007669"/>
    <property type="project" value="InterPro"/>
</dbReference>
<dbReference type="PROSITE" id="PS50010">
    <property type="entry name" value="DH_2"/>
    <property type="match status" value="1"/>
</dbReference>
<dbReference type="AlphaFoldDB" id="A0AAD5BG66"/>
<comment type="caution">
    <text evidence="2">The sequence shown here is derived from an EMBL/GenBank/DDBJ whole genome shotgun (WGS) entry which is preliminary data.</text>
</comment>
<dbReference type="GeneID" id="76149921"/>
<evidence type="ECO:0000313" key="2">
    <source>
        <dbReference type="EMBL" id="KAI5960930.1"/>
    </source>
</evidence>
<dbReference type="InterPro" id="IPR000219">
    <property type="entry name" value="DH_dom"/>
</dbReference>
<keyword evidence="3" id="KW-1185">Reference proteome</keyword>
<accession>A0AAD5BG66</accession>
<name>A0AAD5BG66_9ASCO</name>
<gene>
    <name evidence="2" type="ORF">KGF57_001862</name>
</gene>
<dbReference type="RefSeq" id="XP_051609683.1">
    <property type="nucleotide sequence ID" value="XM_051751113.1"/>
</dbReference>
<dbReference type="InterPro" id="IPR035899">
    <property type="entry name" value="DBL_dom_sf"/>
</dbReference>
<dbReference type="EMBL" id="JAIHNG010000083">
    <property type="protein sequence ID" value="KAI5960930.1"/>
    <property type="molecule type" value="Genomic_DNA"/>
</dbReference>
<dbReference type="Proteomes" id="UP001204833">
    <property type="component" value="Unassembled WGS sequence"/>
</dbReference>